<dbReference type="PANTHER" id="PTHR21047">
    <property type="entry name" value="DTDP-6-DEOXY-D-GLUCOSE-3,5 EPIMERASE"/>
    <property type="match status" value="1"/>
</dbReference>
<feature type="site" description="Participates in a stacking interaction with the thymidine ring of dTDP-4-oxo-6-deoxyglucose" evidence="6">
    <location>
        <position position="138"/>
    </location>
</feature>
<dbReference type="GO" id="GO:0019305">
    <property type="term" value="P:dTDP-rhamnose biosynthetic process"/>
    <property type="evidence" value="ECO:0007669"/>
    <property type="project" value="UniProtKB-UniRule"/>
</dbReference>
<comment type="function">
    <text evidence="2 7">Catalyzes the epimerization of the C3' and C5'positions of dTDP-6-deoxy-D-xylo-4-hexulose, forming dTDP-6-deoxy-L-lyxo-4-hexulose.</text>
</comment>
<feature type="active site" description="Proton donor" evidence="5">
    <location>
        <position position="132"/>
    </location>
</feature>
<dbReference type="AlphaFoldDB" id="A0A362X136"/>
<comment type="pathway">
    <text evidence="7">Carbohydrate biosynthesis; dTDP-L-rhamnose biosynthesis.</text>
</comment>
<dbReference type="GO" id="GO:0008830">
    <property type="term" value="F:dTDP-4-dehydrorhamnose 3,5-epimerase activity"/>
    <property type="evidence" value="ECO:0007669"/>
    <property type="project" value="UniProtKB-UniRule"/>
</dbReference>
<dbReference type="RefSeq" id="WP_105473368.1">
    <property type="nucleotide sequence ID" value="NZ_PVEO01000003.1"/>
</dbReference>
<evidence type="ECO:0000256" key="7">
    <source>
        <dbReference type="RuleBase" id="RU364069"/>
    </source>
</evidence>
<evidence type="ECO:0000256" key="2">
    <source>
        <dbReference type="ARBA" id="ARBA00001997"/>
    </source>
</evidence>
<name>A0A362X136_9FLAO</name>
<dbReference type="NCBIfam" id="TIGR01221">
    <property type="entry name" value="rmlC"/>
    <property type="match status" value="1"/>
</dbReference>
<comment type="similarity">
    <text evidence="7">Belongs to the dTDP-4-dehydrorhamnose 3,5-epimerase family.</text>
</comment>
<comment type="catalytic activity">
    <reaction evidence="1 7">
        <text>dTDP-4-dehydro-6-deoxy-alpha-D-glucose = dTDP-4-dehydro-beta-L-rhamnose</text>
        <dbReference type="Rhea" id="RHEA:16969"/>
        <dbReference type="ChEBI" id="CHEBI:57649"/>
        <dbReference type="ChEBI" id="CHEBI:62830"/>
        <dbReference type="EC" id="5.1.3.13"/>
    </reaction>
</comment>
<comment type="caution">
    <text evidence="8">The sequence shown here is derived from an EMBL/GenBank/DDBJ whole genome shotgun (WGS) entry which is preliminary data.</text>
</comment>
<organism evidence="8 9">
    <name type="scientific">Jejuia pallidilutea</name>
    <dbReference type="NCBI Taxonomy" id="504487"/>
    <lineage>
        <taxon>Bacteria</taxon>
        <taxon>Pseudomonadati</taxon>
        <taxon>Bacteroidota</taxon>
        <taxon>Flavobacteriia</taxon>
        <taxon>Flavobacteriales</taxon>
        <taxon>Flavobacteriaceae</taxon>
        <taxon>Jejuia</taxon>
    </lineage>
</organism>
<dbReference type="UniPathway" id="UPA00124"/>
<dbReference type="InterPro" id="IPR000888">
    <property type="entry name" value="RmlC-like"/>
</dbReference>
<dbReference type="InterPro" id="IPR011051">
    <property type="entry name" value="RmlC_Cupin_sf"/>
</dbReference>
<evidence type="ECO:0000313" key="9">
    <source>
        <dbReference type="Proteomes" id="UP000251545"/>
    </source>
</evidence>
<dbReference type="EC" id="5.1.3.13" evidence="3 7"/>
<dbReference type="Pfam" id="PF00908">
    <property type="entry name" value="dTDP_sugar_isom"/>
    <property type="match status" value="1"/>
</dbReference>
<dbReference type="Gene3D" id="2.60.120.10">
    <property type="entry name" value="Jelly Rolls"/>
    <property type="match status" value="1"/>
</dbReference>
<dbReference type="GO" id="GO:0005829">
    <property type="term" value="C:cytosol"/>
    <property type="evidence" value="ECO:0007669"/>
    <property type="project" value="TreeGrafter"/>
</dbReference>
<dbReference type="EMBL" id="PVEO01000003">
    <property type="protein sequence ID" value="PQV49644.1"/>
    <property type="molecule type" value="Genomic_DNA"/>
</dbReference>
<protein>
    <recommendedName>
        <fullName evidence="4 7">dTDP-4-dehydrorhamnose 3,5-epimerase</fullName>
        <ecNumber evidence="3 7">5.1.3.13</ecNumber>
    </recommendedName>
    <alternativeName>
        <fullName evidence="7">Thymidine diphospho-4-keto-rhamnose 3,5-epimerase</fullName>
    </alternativeName>
</protein>
<dbReference type="PANTHER" id="PTHR21047:SF2">
    <property type="entry name" value="THYMIDINE DIPHOSPHO-4-KETO-RHAMNOSE 3,5-EPIMERASE"/>
    <property type="match status" value="1"/>
</dbReference>
<comment type="subunit">
    <text evidence="7">Homodimer.</text>
</comment>
<evidence type="ECO:0000256" key="5">
    <source>
        <dbReference type="PIRSR" id="PIRSR600888-1"/>
    </source>
</evidence>
<dbReference type="GO" id="GO:0000271">
    <property type="term" value="P:polysaccharide biosynthetic process"/>
    <property type="evidence" value="ECO:0007669"/>
    <property type="project" value="TreeGrafter"/>
</dbReference>
<sequence>MNIIETKLKGCLIIEPVVFEDQRGYFFESFNQKVFNELTGNNINFIQDNESFSFKGVLRGLHFQRGEHAQAKLVRVIKGKVLDIAVDIRKGSSTFGQHVSVELSGENKKQFFVPRGFAHGFIVLSDTVLFSYKCDNFYNKASESGIIYSDPSLDINWVLKNQEFIISEKDKMLPTIDKLEL</sequence>
<dbReference type="Proteomes" id="UP000251545">
    <property type="component" value="Unassembled WGS sequence"/>
</dbReference>
<dbReference type="SUPFAM" id="SSF51182">
    <property type="entry name" value="RmlC-like cupins"/>
    <property type="match status" value="1"/>
</dbReference>
<evidence type="ECO:0000256" key="1">
    <source>
        <dbReference type="ARBA" id="ARBA00001298"/>
    </source>
</evidence>
<evidence type="ECO:0000313" key="8">
    <source>
        <dbReference type="EMBL" id="PQV49644.1"/>
    </source>
</evidence>
<proteinExistence type="inferred from homology"/>
<dbReference type="InterPro" id="IPR014710">
    <property type="entry name" value="RmlC-like_jellyroll"/>
</dbReference>
<gene>
    <name evidence="8" type="ORF">CLV33_103282</name>
</gene>
<accession>A0A362X136</accession>
<feature type="active site" description="Proton acceptor" evidence="5">
    <location>
        <position position="62"/>
    </location>
</feature>
<keyword evidence="7" id="KW-0413">Isomerase</keyword>
<evidence type="ECO:0000256" key="6">
    <source>
        <dbReference type="PIRSR" id="PIRSR600888-3"/>
    </source>
</evidence>
<evidence type="ECO:0000256" key="4">
    <source>
        <dbReference type="ARBA" id="ARBA00019595"/>
    </source>
</evidence>
<evidence type="ECO:0000256" key="3">
    <source>
        <dbReference type="ARBA" id="ARBA00012098"/>
    </source>
</evidence>
<dbReference type="CDD" id="cd00438">
    <property type="entry name" value="cupin_RmlC"/>
    <property type="match status" value="1"/>
</dbReference>
<reference evidence="8 9" key="1">
    <citation type="submission" date="2018-02" db="EMBL/GenBank/DDBJ databases">
        <title>Genomic Encyclopedia of Archaeal and Bacterial Type Strains, Phase II (KMG-II): from individual species to whole genera.</title>
        <authorList>
            <person name="Goeker M."/>
        </authorList>
    </citation>
    <scope>NUCLEOTIDE SEQUENCE [LARGE SCALE GENOMIC DNA]</scope>
    <source>
        <strain evidence="8 9">DSM 21165</strain>
    </source>
</reference>